<proteinExistence type="predicted"/>
<comment type="subcellular location">
    <subcellularLocation>
        <location evidence="1">Cell outer membrane</location>
    </subcellularLocation>
</comment>
<evidence type="ECO:0000256" key="2">
    <source>
        <dbReference type="ARBA" id="ARBA00023136"/>
    </source>
</evidence>
<dbReference type="SUPFAM" id="SSF56935">
    <property type="entry name" value="Porins"/>
    <property type="match status" value="1"/>
</dbReference>
<evidence type="ECO:0000256" key="3">
    <source>
        <dbReference type="ARBA" id="ARBA00023237"/>
    </source>
</evidence>
<evidence type="ECO:0008006" key="6">
    <source>
        <dbReference type="Google" id="ProtNLM"/>
    </source>
</evidence>
<dbReference type="EMBL" id="NOZQ01000079">
    <property type="protein sequence ID" value="OYD16211.1"/>
    <property type="molecule type" value="Genomic_DNA"/>
</dbReference>
<evidence type="ECO:0000256" key="1">
    <source>
        <dbReference type="ARBA" id="ARBA00004442"/>
    </source>
</evidence>
<reference evidence="4 5" key="1">
    <citation type="submission" date="2017-07" db="EMBL/GenBank/DDBJ databases">
        <title>Recovery of genomes from metagenomes via a dereplication, aggregation, and scoring strategy.</title>
        <authorList>
            <person name="Sieber C.M."/>
            <person name="Probst A.J."/>
            <person name="Sharrar A."/>
            <person name="Thomas B.C."/>
            <person name="Hess M."/>
            <person name="Tringe S.G."/>
            <person name="Banfield J.F."/>
        </authorList>
    </citation>
    <scope>NUCLEOTIDE SEQUENCE [LARGE SCALE GENOMIC DNA]</scope>
    <source>
        <strain evidence="4">JGI_Cruoil_03_44_89</strain>
    </source>
</reference>
<sequence length="840" mass="97362">MSFLFLCANIIIFLSTPNPDTTKPIVDTLHYSMETIEWEAFPVHTVRDILILQPGVVDCGGDLHIRGGFAENIEYWLDGVPLFITNLPLESVRKVYITKNPTSARYGRSNVVEIEMKERGKFGRWSTGFDEGMNTYELNIGGTLYDKIGYSLMGYTKSRDYERSYIFDLSNTDMDLYYLVGRMSYDVSPSTNIGIGLINVRGQGGLYTTFLGLPWAGAERGDNGEKYNPDWLRSSWLEKGKQFYAYFQHKSNNISCNIRYMHYTQHEIIGERNLEFDEKKHFYEDIKFEPWWMYAYHPQEYLPAGWDEKDENGEYIYPHGVPYIFRFGSPGLWHEVKRNINLLNADLETELTDWAALSIGGEIKKYEIGKDMADYIYVMPAMDSVTSGGDTIRVVRPEYRDIKYNLYWEKYERTPEWWNCWLDLTLHKGKITLTSGISVDYYNPRTWKYRDPLRPLNPDRTPDTVTAESDWGINLNIYLTYIFTNKILIGLGYNQFHLNASHLFNLNSINFYPFDYAINFTPFNYTVRENTILGLSQVKQFEARGIYYPVDGVSLTLSIFRKEMYNLPKSVFLPASPEPYWTYQLESYGSADGMEMALYYYSTWGILCYSAYTLQNSRLNTNLASYFYPGTFQYLMAGPIRYEKPPSPWDRHHNIISLIAKKIDKGWSIGKLNPFEDLTLSAVFKANSGLPYTKTDKFGNILGEINAERMGWNYVTDLKVTKGVKVSGLNLSVFLEVTNLFNTKNVLNVYPYTGKPDNNEMLCNYEDYIEGTFPITYIEEGKIPVGTYGSADERRDLDGDGFITTDEWYESYVNAYTDYMNDPFNYGPPRKIGIGVQLEW</sequence>
<accession>A0A235BVF3</accession>
<organism evidence="4 5">
    <name type="scientific">candidate division WOR-3 bacterium JGI_Cruoil_03_44_89</name>
    <dbReference type="NCBI Taxonomy" id="1973748"/>
    <lineage>
        <taxon>Bacteria</taxon>
        <taxon>Bacteria division WOR-3</taxon>
    </lineage>
</organism>
<protein>
    <recommendedName>
        <fullName evidence="6">TonB-dependent receptor plug domain-containing protein</fullName>
    </recommendedName>
</protein>
<comment type="caution">
    <text evidence="4">The sequence shown here is derived from an EMBL/GenBank/DDBJ whole genome shotgun (WGS) entry which is preliminary data.</text>
</comment>
<name>A0A235BVF3_UNCW3</name>
<dbReference type="AlphaFoldDB" id="A0A235BVF3"/>
<dbReference type="PROSITE" id="PS00018">
    <property type="entry name" value="EF_HAND_1"/>
    <property type="match status" value="1"/>
</dbReference>
<dbReference type="Gene3D" id="2.40.170.20">
    <property type="entry name" value="TonB-dependent receptor, beta-barrel domain"/>
    <property type="match status" value="1"/>
</dbReference>
<dbReference type="InterPro" id="IPR036942">
    <property type="entry name" value="Beta-barrel_TonB_sf"/>
</dbReference>
<keyword evidence="2" id="KW-0472">Membrane</keyword>
<dbReference type="GO" id="GO:0009279">
    <property type="term" value="C:cell outer membrane"/>
    <property type="evidence" value="ECO:0007669"/>
    <property type="project" value="UniProtKB-SubCell"/>
</dbReference>
<dbReference type="Proteomes" id="UP000215215">
    <property type="component" value="Unassembled WGS sequence"/>
</dbReference>
<keyword evidence="3" id="KW-0998">Cell outer membrane</keyword>
<gene>
    <name evidence="4" type="ORF">CH333_03955</name>
</gene>
<evidence type="ECO:0000313" key="5">
    <source>
        <dbReference type="Proteomes" id="UP000215215"/>
    </source>
</evidence>
<dbReference type="InterPro" id="IPR018247">
    <property type="entry name" value="EF_Hand_1_Ca_BS"/>
</dbReference>
<evidence type="ECO:0000313" key="4">
    <source>
        <dbReference type="EMBL" id="OYD16211.1"/>
    </source>
</evidence>